<accession>A0ACC1Q656</accession>
<protein>
    <submittedName>
        <fullName evidence="1">Uncharacterized protein</fullName>
    </submittedName>
</protein>
<proteinExistence type="predicted"/>
<dbReference type="Proteomes" id="UP001144978">
    <property type="component" value="Unassembled WGS sequence"/>
</dbReference>
<organism evidence="1 2">
    <name type="scientific">Trametes sanguinea</name>
    <dbReference type="NCBI Taxonomy" id="158606"/>
    <lineage>
        <taxon>Eukaryota</taxon>
        <taxon>Fungi</taxon>
        <taxon>Dikarya</taxon>
        <taxon>Basidiomycota</taxon>
        <taxon>Agaricomycotina</taxon>
        <taxon>Agaricomycetes</taxon>
        <taxon>Polyporales</taxon>
        <taxon>Polyporaceae</taxon>
        <taxon>Trametes</taxon>
    </lineage>
</organism>
<dbReference type="EMBL" id="JANSHE010000353">
    <property type="protein sequence ID" value="KAJ3012057.1"/>
    <property type="molecule type" value="Genomic_DNA"/>
</dbReference>
<comment type="caution">
    <text evidence="1">The sequence shown here is derived from an EMBL/GenBank/DDBJ whole genome shotgun (WGS) entry which is preliminary data.</text>
</comment>
<evidence type="ECO:0000313" key="1">
    <source>
        <dbReference type="EMBL" id="KAJ3012057.1"/>
    </source>
</evidence>
<keyword evidence="2" id="KW-1185">Reference proteome</keyword>
<gene>
    <name evidence="1" type="ORF">NUW54_g1981</name>
</gene>
<evidence type="ECO:0000313" key="2">
    <source>
        <dbReference type="Proteomes" id="UP001144978"/>
    </source>
</evidence>
<sequence>MVTPFLFRSPRALRGYIALLLRRFVRSYPCLPMNASKVSPTPIVTDYAPPCAAVPTHRTVDDTFGAFLSSAAWSLTSASQIDDDFSRAAAATVVG</sequence>
<reference evidence="1" key="1">
    <citation type="submission" date="2022-08" db="EMBL/GenBank/DDBJ databases">
        <title>Genome Sequence of Pycnoporus sanguineus.</title>
        <authorList>
            <person name="Buettner E."/>
        </authorList>
    </citation>
    <scope>NUCLEOTIDE SEQUENCE</scope>
    <source>
        <strain evidence="1">CG-C14</strain>
    </source>
</reference>
<name>A0ACC1Q656_9APHY</name>